<dbReference type="InterPro" id="IPR036922">
    <property type="entry name" value="Rieske_2Fe-2S_sf"/>
</dbReference>
<accession>A0A381NVY4</accession>
<dbReference type="EMBL" id="UINC01000630">
    <property type="protein sequence ID" value="SUZ58607.1"/>
    <property type="molecule type" value="Genomic_DNA"/>
</dbReference>
<dbReference type="Pfam" id="PF00355">
    <property type="entry name" value="Rieske"/>
    <property type="match status" value="1"/>
</dbReference>
<name>A0A381NVY4_9ZZZZ</name>
<keyword evidence="4" id="KW-0560">Oxidoreductase</keyword>
<dbReference type="PANTHER" id="PTHR43756:SF5">
    <property type="entry name" value="CHOLINE MONOOXYGENASE, CHLOROPLASTIC"/>
    <property type="match status" value="1"/>
</dbReference>
<dbReference type="Gene3D" id="2.102.10.10">
    <property type="entry name" value="Rieske [2Fe-2S] iron-sulphur domain"/>
    <property type="match status" value="1"/>
</dbReference>
<keyword evidence="6" id="KW-0411">Iron-sulfur</keyword>
<dbReference type="InterPro" id="IPR015879">
    <property type="entry name" value="Ring_hydroxy_dOase_asu_C_dom"/>
</dbReference>
<dbReference type="GO" id="GO:0051537">
    <property type="term" value="F:2 iron, 2 sulfur cluster binding"/>
    <property type="evidence" value="ECO:0007669"/>
    <property type="project" value="UniProtKB-KW"/>
</dbReference>
<keyword evidence="5" id="KW-0408">Iron</keyword>
<keyword evidence="2" id="KW-0001">2Fe-2S</keyword>
<comment type="cofactor">
    <cofactor evidence="1">
        <name>Fe cation</name>
        <dbReference type="ChEBI" id="CHEBI:24875"/>
    </cofactor>
</comment>
<proteinExistence type="predicted"/>
<dbReference type="Pfam" id="PF00848">
    <property type="entry name" value="Ring_hydroxyl_A"/>
    <property type="match status" value="1"/>
</dbReference>
<dbReference type="GO" id="GO:0016491">
    <property type="term" value="F:oxidoreductase activity"/>
    <property type="evidence" value="ECO:0007669"/>
    <property type="project" value="UniProtKB-KW"/>
</dbReference>
<keyword evidence="3" id="KW-0479">Metal-binding</keyword>
<evidence type="ECO:0000259" key="7">
    <source>
        <dbReference type="PROSITE" id="PS51296"/>
    </source>
</evidence>
<evidence type="ECO:0000256" key="2">
    <source>
        <dbReference type="ARBA" id="ARBA00022714"/>
    </source>
</evidence>
<sequence>MSKHLKEEKKNLKPGEARSPYKSYTEYLNEDSQKVPAVILEEHFEYLGSQDLSMERYTSEDFFKKEAECMWTRVWQFACRTEDIPNVGDSLVYDILNWSFILVRSEKDKISAYYNSCLHRGRKLKTHRSNTSDIKCPFHGYCWNLDGTLKNTPAPWDFPHVNEEEWRLPEVRVEIWEGFVFINMDENAPSLEEYLAPLPEHHKRWNLGDCKKVIHVSRVVPGNWKTTMEAFMESFHATEIHPQIKPFTTDENARYDIYGDHMNRNIALTGKPSPHCKDVSEQEILDTIFYGSGRVENEDKVLVPEGEEARKVAARVMRENLQNADGHDYSDKSDAEMLDALVYNVFPNFSPWGGFPNNLIYRFRPNGTSVNSSIMEVIFLERNNKNSESKDAYVPLPITYLKENQSWADAEELGGLGMIFDQDMSNIPEVEAGMRTSKKGTVTLGNYQESRLRHFHKTLDKYISKGPLKI</sequence>
<protein>
    <recommendedName>
        <fullName evidence="7">Rieske domain-containing protein</fullName>
    </recommendedName>
</protein>
<dbReference type="PROSITE" id="PS51296">
    <property type="entry name" value="RIESKE"/>
    <property type="match status" value="1"/>
</dbReference>
<dbReference type="Gene3D" id="3.90.380.10">
    <property type="entry name" value="Naphthalene 1,2-dioxygenase Alpha Subunit, Chain A, domain 1"/>
    <property type="match status" value="1"/>
</dbReference>
<dbReference type="InterPro" id="IPR001663">
    <property type="entry name" value="Rng_hydr_dOase-A"/>
</dbReference>
<feature type="domain" description="Rieske" evidence="7">
    <location>
        <begin position="75"/>
        <end position="182"/>
    </location>
</feature>
<reference evidence="8" key="1">
    <citation type="submission" date="2018-05" db="EMBL/GenBank/DDBJ databases">
        <authorList>
            <person name="Lanie J.A."/>
            <person name="Ng W.-L."/>
            <person name="Kazmierczak K.M."/>
            <person name="Andrzejewski T.M."/>
            <person name="Davidsen T.M."/>
            <person name="Wayne K.J."/>
            <person name="Tettelin H."/>
            <person name="Glass J.I."/>
            <person name="Rusch D."/>
            <person name="Podicherti R."/>
            <person name="Tsui H.-C.T."/>
            <person name="Winkler M.E."/>
        </authorList>
    </citation>
    <scope>NUCLEOTIDE SEQUENCE</scope>
</reference>
<dbReference type="CDD" id="cd03469">
    <property type="entry name" value="Rieske_RO_Alpha_N"/>
    <property type="match status" value="1"/>
</dbReference>
<dbReference type="SUPFAM" id="SSF50022">
    <property type="entry name" value="ISP domain"/>
    <property type="match status" value="1"/>
</dbReference>
<dbReference type="SUPFAM" id="SSF55961">
    <property type="entry name" value="Bet v1-like"/>
    <property type="match status" value="1"/>
</dbReference>
<dbReference type="GO" id="GO:0005506">
    <property type="term" value="F:iron ion binding"/>
    <property type="evidence" value="ECO:0007669"/>
    <property type="project" value="InterPro"/>
</dbReference>
<dbReference type="PANTHER" id="PTHR43756">
    <property type="entry name" value="CHOLINE MONOOXYGENASE, CHLOROPLASTIC"/>
    <property type="match status" value="1"/>
</dbReference>
<dbReference type="PRINTS" id="PR00090">
    <property type="entry name" value="RNGDIOXGNASE"/>
</dbReference>
<dbReference type="AlphaFoldDB" id="A0A381NVY4"/>
<organism evidence="8">
    <name type="scientific">marine metagenome</name>
    <dbReference type="NCBI Taxonomy" id="408172"/>
    <lineage>
        <taxon>unclassified sequences</taxon>
        <taxon>metagenomes</taxon>
        <taxon>ecological metagenomes</taxon>
    </lineage>
</organism>
<dbReference type="InterPro" id="IPR017941">
    <property type="entry name" value="Rieske_2Fe-2S"/>
</dbReference>
<evidence type="ECO:0000256" key="1">
    <source>
        <dbReference type="ARBA" id="ARBA00001962"/>
    </source>
</evidence>
<evidence type="ECO:0000313" key="8">
    <source>
        <dbReference type="EMBL" id="SUZ58607.1"/>
    </source>
</evidence>
<gene>
    <name evidence="8" type="ORF">METZ01_LOCUS11461</name>
</gene>
<dbReference type="CDD" id="cd08882">
    <property type="entry name" value="RHO_alpha_C_MupW-like"/>
    <property type="match status" value="1"/>
</dbReference>
<evidence type="ECO:0000256" key="5">
    <source>
        <dbReference type="ARBA" id="ARBA00023004"/>
    </source>
</evidence>
<evidence type="ECO:0000256" key="6">
    <source>
        <dbReference type="ARBA" id="ARBA00023014"/>
    </source>
</evidence>
<evidence type="ECO:0000256" key="4">
    <source>
        <dbReference type="ARBA" id="ARBA00023002"/>
    </source>
</evidence>
<evidence type="ECO:0000256" key="3">
    <source>
        <dbReference type="ARBA" id="ARBA00022723"/>
    </source>
</evidence>